<evidence type="ECO:0000256" key="2">
    <source>
        <dbReference type="ARBA" id="ARBA00011738"/>
    </source>
</evidence>
<dbReference type="Pfam" id="PF01725">
    <property type="entry name" value="Ham1p_like"/>
    <property type="match status" value="1"/>
</dbReference>
<comment type="catalytic activity">
    <reaction evidence="8 10">
        <text>dITP + H2O = dIMP + diphosphate + H(+)</text>
        <dbReference type="Rhea" id="RHEA:28342"/>
        <dbReference type="ChEBI" id="CHEBI:15377"/>
        <dbReference type="ChEBI" id="CHEBI:15378"/>
        <dbReference type="ChEBI" id="CHEBI:33019"/>
        <dbReference type="ChEBI" id="CHEBI:61194"/>
        <dbReference type="ChEBI" id="CHEBI:61382"/>
        <dbReference type="EC" id="3.6.1.66"/>
    </reaction>
</comment>
<keyword evidence="13" id="KW-1185">Reference proteome</keyword>
<reference evidence="13" key="1">
    <citation type="submission" date="2017-02" db="EMBL/GenBank/DDBJ databases">
        <title>Comparative genomics and description of representatives of a novel lineage of planctomycetes thriving in anoxic sediments.</title>
        <authorList>
            <person name="Spring S."/>
            <person name="Bunk B."/>
            <person name="Sproer C."/>
            <person name="Klenk H.-P."/>
        </authorList>
    </citation>
    <scope>NUCLEOTIDE SEQUENCE [LARGE SCALE GENOMIC DNA]</scope>
    <source>
        <strain evidence="13">L21-RPul-D3</strain>
    </source>
</reference>
<evidence type="ECO:0000313" key="12">
    <source>
        <dbReference type="EMBL" id="AQQ10459.1"/>
    </source>
</evidence>
<dbReference type="Proteomes" id="UP000188273">
    <property type="component" value="Chromosome"/>
</dbReference>
<dbReference type="GO" id="GO:0036222">
    <property type="term" value="F:XTP diphosphatase activity"/>
    <property type="evidence" value="ECO:0007669"/>
    <property type="project" value="UniProtKB-UniRule"/>
</dbReference>
<dbReference type="STRING" id="1940790.L21SP3_02291"/>
<evidence type="ECO:0000313" key="13">
    <source>
        <dbReference type="Proteomes" id="UP000188273"/>
    </source>
</evidence>
<dbReference type="InterPro" id="IPR029001">
    <property type="entry name" value="ITPase-like_fam"/>
</dbReference>
<evidence type="ECO:0000256" key="6">
    <source>
        <dbReference type="ARBA" id="ARBA00022842"/>
    </source>
</evidence>
<sequence length="209" mass="23204">MDILLATTNAGKIRDFEILLSGFSINWLSLKDFPEAEEVEEDGETFTENAKRKAIGYARQTGILTLADDSGLEIDALGGAPGVSSARFSGAHKDHSSDAFRIDEENIKKVLRLMDGVPEENRTARFVSSLCLADSEKPILEAEGFLPGRILNEKRGTGGFGYDPVFYLPERGQSVAELAREEKNRISHRANAVKTLRPMLEEFLKRCRQ</sequence>
<dbReference type="GO" id="GO:0046872">
    <property type="term" value="F:metal ion binding"/>
    <property type="evidence" value="ECO:0007669"/>
    <property type="project" value="UniProtKB-KW"/>
</dbReference>
<gene>
    <name evidence="12" type="primary">rdgB</name>
    <name evidence="12" type="ORF">L21SP3_02291</name>
</gene>
<evidence type="ECO:0000256" key="10">
    <source>
        <dbReference type="HAMAP-Rule" id="MF_01405"/>
    </source>
</evidence>
<accession>A0A1Q2HSM4</accession>
<dbReference type="GO" id="GO:0000166">
    <property type="term" value="F:nucleotide binding"/>
    <property type="evidence" value="ECO:0007669"/>
    <property type="project" value="UniProtKB-KW"/>
</dbReference>
<dbReference type="GO" id="GO:0035870">
    <property type="term" value="F:dITP diphosphatase activity"/>
    <property type="evidence" value="ECO:0007669"/>
    <property type="project" value="UniProtKB-UniRule"/>
</dbReference>
<keyword evidence="3 10" id="KW-0479">Metal-binding</keyword>
<evidence type="ECO:0000256" key="8">
    <source>
        <dbReference type="ARBA" id="ARBA00051875"/>
    </source>
</evidence>
<dbReference type="GO" id="GO:0005829">
    <property type="term" value="C:cytosol"/>
    <property type="evidence" value="ECO:0007669"/>
    <property type="project" value="TreeGrafter"/>
</dbReference>
<dbReference type="InterPro" id="IPR020922">
    <property type="entry name" value="dITP/XTP_pyrophosphatase"/>
</dbReference>
<evidence type="ECO:0000256" key="9">
    <source>
        <dbReference type="ARBA" id="ARBA00052017"/>
    </source>
</evidence>
<feature type="binding site" evidence="10">
    <location>
        <begin position="188"/>
        <end position="189"/>
    </location>
    <ligand>
        <name>substrate</name>
    </ligand>
</feature>
<dbReference type="EC" id="3.6.1.66" evidence="10"/>
<dbReference type="EMBL" id="CP019633">
    <property type="protein sequence ID" value="AQQ10459.1"/>
    <property type="molecule type" value="Genomic_DNA"/>
</dbReference>
<feature type="binding site" evidence="10">
    <location>
        <position position="69"/>
    </location>
    <ligand>
        <name>Mg(2+)</name>
        <dbReference type="ChEBI" id="CHEBI:18420"/>
    </ligand>
</feature>
<dbReference type="FunFam" id="3.90.950.10:FF:000001">
    <property type="entry name" value="dITP/XTP pyrophosphatase"/>
    <property type="match status" value="1"/>
</dbReference>
<comment type="similarity">
    <text evidence="1 10 11">Belongs to the HAM1 NTPase family.</text>
</comment>
<dbReference type="OrthoDB" id="9807456at2"/>
<evidence type="ECO:0000256" key="1">
    <source>
        <dbReference type="ARBA" id="ARBA00008023"/>
    </source>
</evidence>
<keyword evidence="5 10" id="KW-0378">Hydrolase</keyword>
<evidence type="ECO:0000256" key="3">
    <source>
        <dbReference type="ARBA" id="ARBA00022723"/>
    </source>
</evidence>
<dbReference type="SUPFAM" id="SSF52972">
    <property type="entry name" value="ITPase-like"/>
    <property type="match status" value="1"/>
</dbReference>
<feature type="binding site" evidence="10">
    <location>
        <position position="40"/>
    </location>
    <ligand>
        <name>Mg(2+)</name>
        <dbReference type="ChEBI" id="CHEBI:18420"/>
    </ligand>
</feature>
<feature type="binding site" evidence="10">
    <location>
        <position position="183"/>
    </location>
    <ligand>
        <name>substrate</name>
    </ligand>
</feature>
<dbReference type="RefSeq" id="WP_077541682.1">
    <property type="nucleotide sequence ID" value="NZ_CP019633.1"/>
</dbReference>
<name>A0A1Q2HSM4_9BACT</name>
<dbReference type="GO" id="GO:0036220">
    <property type="term" value="F:ITP diphosphatase activity"/>
    <property type="evidence" value="ECO:0007669"/>
    <property type="project" value="UniProtKB-UniRule"/>
</dbReference>
<dbReference type="Gene3D" id="3.90.950.10">
    <property type="match status" value="1"/>
</dbReference>
<dbReference type="PANTHER" id="PTHR11067:SF9">
    <property type="entry name" value="INOSINE TRIPHOSPHATE PYROPHOSPHATASE"/>
    <property type="match status" value="1"/>
</dbReference>
<comment type="catalytic activity">
    <reaction evidence="9 10">
        <text>XTP + H2O = XMP + diphosphate + H(+)</text>
        <dbReference type="Rhea" id="RHEA:28610"/>
        <dbReference type="ChEBI" id="CHEBI:15377"/>
        <dbReference type="ChEBI" id="CHEBI:15378"/>
        <dbReference type="ChEBI" id="CHEBI:33019"/>
        <dbReference type="ChEBI" id="CHEBI:57464"/>
        <dbReference type="ChEBI" id="CHEBI:61314"/>
        <dbReference type="EC" id="3.6.1.66"/>
    </reaction>
</comment>
<evidence type="ECO:0000256" key="11">
    <source>
        <dbReference type="RuleBase" id="RU003781"/>
    </source>
</evidence>
<protein>
    <recommendedName>
        <fullName evidence="10">dITP/XTP pyrophosphatase</fullName>
        <ecNumber evidence="10">3.6.1.66</ecNumber>
    </recommendedName>
    <alternativeName>
        <fullName evidence="10">Non-canonical purine NTP pyrophosphatase</fullName>
    </alternativeName>
    <alternativeName>
        <fullName evidence="10">Non-standard purine NTP pyrophosphatase</fullName>
    </alternativeName>
    <alternativeName>
        <fullName evidence="10">Nucleoside-triphosphate diphosphatase</fullName>
    </alternativeName>
    <alternativeName>
        <fullName evidence="10">Nucleoside-triphosphate pyrophosphatase</fullName>
        <shortName evidence="10">NTPase</shortName>
    </alternativeName>
</protein>
<feature type="binding site" evidence="10">
    <location>
        <begin position="160"/>
        <end position="163"/>
    </location>
    <ligand>
        <name>substrate</name>
    </ligand>
</feature>
<comment type="catalytic activity">
    <reaction evidence="10">
        <text>ITP + H2O = IMP + diphosphate + H(+)</text>
        <dbReference type="Rhea" id="RHEA:29399"/>
        <dbReference type="ChEBI" id="CHEBI:15377"/>
        <dbReference type="ChEBI" id="CHEBI:15378"/>
        <dbReference type="ChEBI" id="CHEBI:33019"/>
        <dbReference type="ChEBI" id="CHEBI:58053"/>
        <dbReference type="ChEBI" id="CHEBI:61402"/>
        <dbReference type="EC" id="3.6.1.66"/>
    </reaction>
</comment>
<organism evidence="12 13">
    <name type="scientific">Sedimentisphaera cyanobacteriorum</name>
    <dbReference type="NCBI Taxonomy" id="1940790"/>
    <lineage>
        <taxon>Bacteria</taxon>
        <taxon>Pseudomonadati</taxon>
        <taxon>Planctomycetota</taxon>
        <taxon>Phycisphaerae</taxon>
        <taxon>Sedimentisphaerales</taxon>
        <taxon>Sedimentisphaeraceae</taxon>
        <taxon>Sedimentisphaera</taxon>
    </lineage>
</organism>
<feature type="active site" description="Proton acceptor" evidence="10">
    <location>
        <position position="69"/>
    </location>
</feature>
<dbReference type="GO" id="GO:0009117">
    <property type="term" value="P:nucleotide metabolic process"/>
    <property type="evidence" value="ECO:0007669"/>
    <property type="project" value="UniProtKB-KW"/>
</dbReference>
<comment type="cofactor">
    <cofactor evidence="10">
        <name>Mg(2+)</name>
        <dbReference type="ChEBI" id="CHEBI:18420"/>
    </cofactor>
    <text evidence="10">Binds 1 Mg(2+) ion per subunit.</text>
</comment>
<dbReference type="AlphaFoldDB" id="A0A1Q2HSM4"/>
<feature type="binding site" evidence="10">
    <location>
        <begin position="7"/>
        <end position="12"/>
    </location>
    <ligand>
        <name>substrate</name>
    </ligand>
</feature>
<dbReference type="InterPro" id="IPR002637">
    <property type="entry name" value="RdgB/HAM1"/>
</dbReference>
<comment type="function">
    <text evidence="10">Pyrophosphatase that catalyzes the hydrolysis of nucleoside triphosphates to their monophosphate derivatives, with a high preference for the non-canonical purine nucleotides XTP (xanthosine triphosphate), dITP (deoxyinosine triphosphate) and ITP. Seems to function as a house-cleaning enzyme that removes non-canonical purine nucleotides from the nucleotide pool, thus preventing their incorporation into DNA/RNA and avoiding chromosomal lesions.</text>
</comment>
<feature type="binding site" evidence="10">
    <location>
        <position position="70"/>
    </location>
    <ligand>
        <name>substrate</name>
    </ligand>
</feature>
<comment type="subunit">
    <text evidence="2 10">Homodimer.</text>
</comment>
<evidence type="ECO:0000256" key="5">
    <source>
        <dbReference type="ARBA" id="ARBA00022801"/>
    </source>
</evidence>
<evidence type="ECO:0000256" key="4">
    <source>
        <dbReference type="ARBA" id="ARBA00022741"/>
    </source>
</evidence>
<dbReference type="NCBIfam" id="TIGR00042">
    <property type="entry name" value="RdgB/HAM1 family non-canonical purine NTP pyrophosphatase"/>
    <property type="match status" value="1"/>
</dbReference>
<dbReference type="CDD" id="cd00515">
    <property type="entry name" value="HAM1"/>
    <property type="match status" value="1"/>
</dbReference>
<evidence type="ECO:0000256" key="7">
    <source>
        <dbReference type="ARBA" id="ARBA00023080"/>
    </source>
</evidence>
<proteinExistence type="inferred from homology"/>
<dbReference type="HAMAP" id="MF_01405">
    <property type="entry name" value="Non_canon_purine_NTPase"/>
    <property type="match status" value="1"/>
</dbReference>
<dbReference type="PANTHER" id="PTHR11067">
    <property type="entry name" value="INOSINE TRIPHOSPHATE PYROPHOSPHATASE/HAM1 PROTEIN"/>
    <property type="match status" value="1"/>
</dbReference>
<dbReference type="GO" id="GO:0017111">
    <property type="term" value="F:ribonucleoside triphosphate phosphatase activity"/>
    <property type="evidence" value="ECO:0007669"/>
    <property type="project" value="InterPro"/>
</dbReference>
<dbReference type="GO" id="GO:0009146">
    <property type="term" value="P:purine nucleoside triphosphate catabolic process"/>
    <property type="evidence" value="ECO:0007669"/>
    <property type="project" value="UniProtKB-UniRule"/>
</dbReference>
<dbReference type="KEGG" id="pbu:L21SP3_02291"/>
<keyword evidence="4 10" id="KW-0547">Nucleotide-binding</keyword>
<keyword evidence="6 10" id="KW-0460">Magnesium</keyword>
<keyword evidence="7 10" id="KW-0546">Nucleotide metabolism</keyword>